<dbReference type="KEGG" id="vg:10329460"/>
<keyword evidence="2" id="KW-1185">Reference proteome</keyword>
<evidence type="ECO:0000313" key="2">
    <source>
        <dbReference type="Proteomes" id="UP000006532"/>
    </source>
</evidence>
<sequence>MKAIIYSDRNIESGRAEQLLKSVRFDELVTYHLDDDFNNTQFQSEFGCDAPYPQITIGTEHVGGLKDTLHYLSKKGLIS</sequence>
<name>E3SNR2_9CAUD</name>
<organism evidence="1 2">
    <name type="scientific">Prochlorococcus phage P-SSM7</name>
    <dbReference type="NCBI Taxonomy" id="445688"/>
    <lineage>
        <taxon>Viruses</taxon>
        <taxon>Duplodnaviria</taxon>
        <taxon>Heunggongvirae</taxon>
        <taxon>Uroviricota</taxon>
        <taxon>Caudoviricetes</taxon>
        <taxon>Pantevenvirales</taxon>
        <taxon>Kyanoviridae</taxon>
        <taxon>Palaemonvirus</taxon>
        <taxon>Palaemonvirus pssm7</taxon>
    </lineage>
</organism>
<proteinExistence type="predicted"/>
<dbReference type="GeneID" id="10329460"/>
<accession>E3SNR2</accession>
<evidence type="ECO:0000313" key="1">
    <source>
        <dbReference type="EMBL" id="ADO98959.1"/>
    </source>
</evidence>
<dbReference type="OrthoDB" id="19294at10239"/>
<dbReference type="RefSeq" id="YP_004324975.1">
    <property type="nucleotide sequence ID" value="NC_015290.1"/>
</dbReference>
<reference evidence="1 2" key="1">
    <citation type="journal article" date="2010" name="Environ. Microbiol.">
        <title>Genomic analysis of oceanic cyanobacterial myoviruses compared with T4-like myoviruses from diverse hosts and environments.</title>
        <authorList>
            <person name="Sullivan M.B."/>
            <person name="Huang K.H."/>
            <person name="Ignacio-Espinoza J.C."/>
            <person name="Berlin A.M."/>
            <person name="Kelly L."/>
            <person name="Weigele P.R."/>
            <person name="DeFrancesco A.S."/>
            <person name="Kern S.E."/>
            <person name="Thompson L.R."/>
            <person name="Young S."/>
            <person name="Yandava C."/>
            <person name="Fu R."/>
            <person name="Krastins B."/>
            <person name="Chase M."/>
            <person name="Sarracino D."/>
            <person name="Osburne M.S."/>
            <person name="Henn M.R."/>
            <person name="Chisholm S.W."/>
        </authorList>
    </citation>
    <scope>NUCLEOTIDE SEQUENCE [LARGE SCALE GENOMIC DNA]</scope>
    <source>
        <strain evidence="1">NATL1A-15</strain>
    </source>
</reference>
<dbReference type="EMBL" id="GU071103">
    <property type="protein sequence ID" value="ADO98959.1"/>
    <property type="molecule type" value="Genomic_DNA"/>
</dbReference>
<protein>
    <submittedName>
        <fullName evidence="1">Glutaredoxin</fullName>
    </submittedName>
</protein>
<dbReference type="Proteomes" id="UP000006532">
    <property type="component" value="Segment"/>
</dbReference>
<dbReference type="InterPro" id="IPR036249">
    <property type="entry name" value="Thioredoxin-like_sf"/>
</dbReference>
<dbReference type="SUPFAM" id="SSF52833">
    <property type="entry name" value="Thioredoxin-like"/>
    <property type="match status" value="1"/>
</dbReference>
<gene>
    <name evidence="1" type="primary">nrdC</name>
    <name evidence="1" type="ORF">PSSM7_148</name>
</gene>